<feature type="region of interest" description="Disordered" evidence="2">
    <location>
        <begin position="1"/>
        <end position="35"/>
    </location>
</feature>
<dbReference type="InterPro" id="IPR011993">
    <property type="entry name" value="PH-like_dom_sf"/>
</dbReference>
<dbReference type="PANTHER" id="PTHR31941">
    <property type="entry name" value="CYTOSKELETAL SIGNALING PROTEIN SLM1"/>
    <property type="match status" value="1"/>
</dbReference>
<feature type="region of interest" description="Disordered" evidence="2">
    <location>
        <begin position="592"/>
        <end position="643"/>
    </location>
</feature>
<feature type="region of interest" description="Disordered" evidence="2">
    <location>
        <begin position="93"/>
        <end position="190"/>
    </location>
</feature>
<evidence type="ECO:0000259" key="3">
    <source>
        <dbReference type="SMART" id="SM00233"/>
    </source>
</evidence>
<feature type="compositionally biased region" description="Low complexity" evidence="2">
    <location>
        <begin position="108"/>
        <end position="123"/>
    </location>
</feature>
<feature type="compositionally biased region" description="Polar residues" evidence="2">
    <location>
        <begin position="823"/>
        <end position="844"/>
    </location>
</feature>
<accession>A0A439CPW1</accession>
<feature type="compositionally biased region" description="Polar residues" evidence="2">
    <location>
        <begin position="13"/>
        <end position="23"/>
    </location>
</feature>
<dbReference type="Proteomes" id="UP000286045">
    <property type="component" value="Unassembled WGS sequence"/>
</dbReference>
<dbReference type="InterPro" id="IPR043453">
    <property type="entry name" value="Slm1_PH"/>
</dbReference>
<reference evidence="4 5" key="1">
    <citation type="submission" date="2018-12" db="EMBL/GenBank/DDBJ databases">
        <title>Draft genome sequence of Xylaria grammica IHI A82.</title>
        <authorList>
            <person name="Buettner E."/>
            <person name="Kellner H."/>
        </authorList>
    </citation>
    <scope>NUCLEOTIDE SEQUENCE [LARGE SCALE GENOMIC DNA]</scope>
    <source>
        <strain evidence="4 5">IHI A82</strain>
    </source>
</reference>
<proteinExistence type="predicted"/>
<name>A0A439CPW1_9PEZI</name>
<dbReference type="Pfam" id="PF20399">
    <property type="entry name" value="PH_20"/>
    <property type="match status" value="1"/>
</dbReference>
<comment type="caution">
    <text evidence="4">The sequence shown here is derived from an EMBL/GenBank/DDBJ whole genome shotgun (WGS) entry which is preliminary data.</text>
</comment>
<feature type="compositionally biased region" description="Low complexity" evidence="2">
    <location>
        <begin position="596"/>
        <end position="605"/>
    </location>
</feature>
<dbReference type="InterPro" id="IPR027267">
    <property type="entry name" value="AH/BAR_dom_sf"/>
</dbReference>
<dbReference type="SMART" id="SM00233">
    <property type="entry name" value="PH"/>
    <property type="match status" value="1"/>
</dbReference>
<keyword evidence="1" id="KW-0597">Phosphoprotein</keyword>
<dbReference type="Pfam" id="PF20400">
    <property type="entry name" value="BAR_4"/>
    <property type="match status" value="1"/>
</dbReference>
<evidence type="ECO:0000256" key="1">
    <source>
        <dbReference type="ARBA" id="ARBA00022553"/>
    </source>
</evidence>
<dbReference type="Gene3D" id="1.20.1270.60">
    <property type="entry name" value="Arfaptin homology (AH) domain/BAR domain"/>
    <property type="match status" value="1"/>
</dbReference>
<dbReference type="InterPro" id="IPR046868">
    <property type="entry name" value="BAR_4"/>
</dbReference>
<dbReference type="SUPFAM" id="SSF50729">
    <property type="entry name" value="PH domain-like"/>
    <property type="match status" value="1"/>
</dbReference>
<keyword evidence="5" id="KW-1185">Reference proteome</keyword>
<dbReference type="CDD" id="cd13311">
    <property type="entry name" value="PH_Slm1"/>
    <property type="match status" value="1"/>
</dbReference>
<dbReference type="InterPro" id="IPR001849">
    <property type="entry name" value="PH_domain"/>
</dbReference>
<feature type="region of interest" description="Disordered" evidence="2">
    <location>
        <begin position="806"/>
        <end position="862"/>
    </location>
</feature>
<feature type="compositionally biased region" description="Polar residues" evidence="2">
    <location>
        <begin position="625"/>
        <end position="638"/>
    </location>
</feature>
<dbReference type="EMBL" id="RYZI01000614">
    <property type="protein sequence ID" value="RWA04189.1"/>
    <property type="molecule type" value="Genomic_DNA"/>
</dbReference>
<gene>
    <name evidence="4" type="ORF">EKO27_g10914</name>
</gene>
<evidence type="ECO:0000313" key="4">
    <source>
        <dbReference type="EMBL" id="RWA04189.1"/>
    </source>
</evidence>
<protein>
    <recommendedName>
        <fullName evidence="3">PH domain-containing protein</fullName>
    </recommendedName>
</protein>
<dbReference type="STRING" id="363999.A0A439CPW1"/>
<dbReference type="InterPro" id="IPR046869">
    <property type="entry name" value="SLM1/RGC1-like_PH"/>
</dbReference>
<feature type="compositionally biased region" description="Polar residues" evidence="2">
    <location>
        <begin position="124"/>
        <end position="136"/>
    </location>
</feature>
<sequence>MSSAQAPLPPTSPANNPNINQASLDGVGFATPVGPTHQRPLSVNYFSYAPQSMAFEDQTLSNTLANTHIASPPPTDNLQIPSRQPKFNEEWDASVRGSSVVDGPSATQHPYYHQQQRQRSQSPNVQRANSVSSRSEMVTGDNASAHGISLSRGNTLKKKNSLRRSASLKRSSSRRSMKAGSVRSLALQSSHEPDEIHSAFYCPVPTSGAPTEVLAQRFQAWRKILKDLIAYFREIQSHYEHRSKSLIKLANVCNNISTPPGFLASDGLDEALQILRGYHKAAIIEANKAKEIEGDVILALTGLRSDLNQKMKEIKSLSGDFKNSVEKETDGTRKAVKALQEVLGQNEVDPSVTTGKQDPYLLRLAVDRQVERQLDEENYLHQAYLNLEASGRELESIVVGEIQKSYNAYAGILKREADAGYNAVDDLRSGPISMPKDREWVSFIQRDSQFVDPEIPIRTAEHIHYPGQDHFACQEIRAGLLERKSKYLKSYTAGGRYVLSPTHLHEFKSADKTGTPVMSLYLPEQKLGSHSAEGGSSSKFILKGRQTGTMHRGHTWVFRAESHDTMMAWYEDIKALTEKSPEELSNFVRGHARTYSRSSQRSISSDGMVDEEDDTPFTADPAVSVPSSRQDSFPNKSHTGGRFPSDIQVNAQRGLLVPLSPTSSGAGFVENEVPMRGLPMNGTNPDHDVIAAAGALPGSGIGDNYANTYHPQLVGQSYGNTSSVRIDQAPSHAVAIDYAAREDGVNPYNGEPVGLQRFNSGRSSQAPIVIAGPVPVIAPQTSGTSIASLSEDSSLASSSIAQHMPHVDGMANGSLKQGPRAVSSDTFGLQNGQSRPSGPRNNSIPHVPGEYPRSIGGATPMA</sequence>
<feature type="domain" description="PH" evidence="3">
    <location>
        <begin position="475"/>
        <end position="580"/>
    </location>
</feature>
<evidence type="ECO:0000256" key="2">
    <source>
        <dbReference type="SAM" id="MobiDB-lite"/>
    </source>
</evidence>
<dbReference type="AlphaFoldDB" id="A0A439CPW1"/>
<organism evidence="4 5">
    <name type="scientific">Xylaria grammica</name>
    <dbReference type="NCBI Taxonomy" id="363999"/>
    <lineage>
        <taxon>Eukaryota</taxon>
        <taxon>Fungi</taxon>
        <taxon>Dikarya</taxon>
        <taxon>Ascomycota</taxon>
        <taxon>Pezizomycotina</taxon>
        <taxon>Sordariomycetes</taxon>
        <taxon>Xylariomycetidae</taxon>
        <taxon>Xylariales</taxon>
        <taxon>Xylariaceae</taxon>
        <taxon>Xylaria</taxon>
    </lineage>
</organism>
<dbReference type="PANTHER" id="PTHR31941:SF16">
    <property type="entry name" value="PHOSPHATIDYLINOSITOL 4,5-BISPHOSPHATE-BINDING PROTEIN SLM1-RELATED"/>
    <property type="match status" value="1"/>
</dbReference>
<dbReference type="Gene3D" id="2.30.29.30">
    <property type="entry name" value="Pleckstrin-homology domain (PH domain)/Phosphotyrosine-binding domain (PTB)"/>
    <property type="match status" value="1"/>
</dbReference>
<evidence type="ECO:0000313" key="5">
    <source>
        <dbReference type="Proteomes" id="UP000286045"/>
    </source>
</evidence>